<name>A0A0C3E5B5_9AGAM</name>
<accession>A0A0C3E5B5</accession>
<protein>
    <submittedName>
        <fullName evidence="1">Uncharacterized protein</fullName>
    </submittedName>
</protein>
<gene>
    <name evidence="1" type="ORF">SCLCIDRAFT_760757</name>
</gene>
<dbReference type="Proteomes" id="UP000053989">
    <property type="component" value="Unassembled WGS sequence"/>
</dbReference>
<reference evidence="1 2" key="1">
    <citation type="submission" date="2014-04" db="EMBL/GenBank/DDBJ databases">
        <authorList>
            <consortium name="DOE Joint Genome Institute"/>
            <person name="Kuo A."/>
            <person name="Kohler A."/>
            <person name="Nagy L.G."/>
            <person name="Floudas D."/>
            <person name="Copeland A."/>
            <person name="Barry K.W."/>
            <person name="Cichocki N."/>
            <person name="Veneault-Fourrey C."/>
            <person name="LaButti K."/>
            <person name="Lindquist E.A."/>
            <person name="Lipzen A."/>
            <person name="Lundell T."/>
            <person name="Morin E."/>
            <person name="Murat C."/>
            <person name="Sun H."/>
            <person name="Tunlid A."/>
            <person name="Henrissat B."/>
            <person name="Grigoriev I.V."/>
            <person name="Hibbett D.S."/>
            <person name="Martin F."/>
            <person name="Nordberg H.P."/>
            <person name="Cantor M.N."/>
            <person name="Hua S.X."/>
        </authorList>
    </citation>
    <scope>NUCLEOTIDE SEQUENCE [LARGE SCALE GENOMIC DNA]</scope>
    <source>
        <strain evidence="1 2">Foug A</strain>
    </source>
</reference>
<dbReference type="HOGENOM" id="CLU_2185500_0_0_1"/>
<organism evidence="1 2">
    <name type="scientific">Scleroderma citrinum Foug A</name>
    <dbReference type="NCBI Taxonomy" id="1036808"/>
    <lineage>
        <taxon>Eukaryota</taxon>
        <taxon>Fungi</taxon>
        <taxon>Dikarya</taxon>
        <taxon>Basidiomycota</taxon>
        <taxon>Agaricomycotina</taxon>
        <taxon>Agaricomycetes</taxon>
        <taxon>Agaricomycetidae</taxon>
        <taxon>Boletales</taxon>
        <taxon>Sclerodermatineae</taxon>
        <taxon>Sclerodermataceae</taxon>
        <taxon>Scleroderma</taxon>
    </lineage>
</organism>
<proteinExistence type="predicted"/>
<dbReference type="InParanoid" id="A0A0C3E5B5"/>
<evidence type="ECO:0000313" key="1">
    <source>
        <dbReference type="EMBL" id="KIM63216.1"/>
    </source>
</evidence>
<keyword evidence="2" id="KW-1185">Reference proteome</keyword>
<sequence length="109" mass="11550">MSDKSPELIVKLNITKDGDRLKFTIPNNVTGDAGPYFDVASSYVGTPEIPKELQPKTGPCRLTFVNAENIATVKLELLSAENNSVIATYQGGVEGAKAEGTATGTYTQA</sequence>
<evidence type="ECO:0000313" key="2">
    <source>
        <dbReference type="Proteomes" id="UP000053989"/>
    </source>
</evidence>
<dbReference type="EMBL" id="KN822036">
    <property type="protein sequence ID" value="KIM63216.1"/>
    <property type="molecule type" value="Genomic_DNA"/>
</dbReference>
<dbReference type="AlphaFoldDB" id="A0A0C3E5B5"/>
<reference evidence="2" key="2">
    <citation type="submission" date="2015-01" db="EMBL/GenBank/DDBJ databases">
        <title>Evolutionary Origins and Diversification of the Mycorrhizal Mutualists.</title>
        <authorList>
            <consortium name="DOE Joint Genome Institute"/>
            <consortium name="Mycorrhizal Genomics Consortium"/>
            <person name="Kohler A."/>
            <person name="Kuo A."/>
            <person name="Nagy L.G."/>
            <person name="Floudas D."/>
            <person name="Copeland A."/>
            <person name="Barry K.W."/>
            <person name="Cichocki N."/>
            <person name="Veneault-Fourrey C."/>
            <person name="LaButti K."/>
            <person name="Lindquist E.A."/>
            <person name="Lipzen A."/>
            <person name="Lundell T."/>
            <person name="Morin E."/>
            <person name="Murat C."/>
            <person name="Riley R."/>
            <person name="Ohm R."/>
            <person name="Sun H."/>
            <person name="Tunlid A."/>
            <person name="Henrissat B."/>
            <person name="Grigoriev I.V."/>
            <person name="Hibbett D.S."/>
            <person name="Martin F."/>
        </authorList>
    </citation>
    <scope>NUCLEOTIDE SEQUENCE [LARGE SCALE GENOMIC DNA]</scope>
    <source>
        <strain evidence="2">Foug A</strain>
    </source>
</reference>